<reference evidence="3" key="1">
    <citation type="submission" date="2018-07" db="EMBL/GenBank/DDBJ databases">
        <title>Giant CbK-like Caulobacter bacteriophages have genetically divergent genomes.</title>
        <authorList>
            <person name="Wilson K.M."/>
            <person name="Ely B."/>
        </authorList>
    </citation>
    <scope>NUCLEOTIDE SEQUENCE [LARGE SCALE GENOMIC DNA]</scope>
</reference>
<dbReference type="Proteomes" id="UP000259421">
    <property type="component" value="Segment"/>
</dbReference>
<reference evidence="2 3" key="3">
    <citation type="submission" date="2018-09" db="EMBL/GenBank/DDBJ databases">
        <title>Giant CbK-like Caulobacter bacteriophages have genetically divergent genomes.</title>
        <authorList>
            <person name="Wilson K."/>
            <person name="Ely B."/>
        </authorList>
    </citation>
    <scope>NUCLEOTIDE SEQUENCE [LARGE SCALE GENOMIC DNA]</scope>
</reference>
<keyword evidence="3" id="KW-1185">Reference proteome</keyword>
<name>A0A385ECP8_9CAUD</name>
<evidence type="ECO:0000313" key="1">
    <source>
        <dbReference type="EMBL" id="AXQ69037.1"/>
    </source>
</evidence>
<reference evidence="2" key="2">
    <citation type="submission" date="2018-07" db="EMBL/GenBank/DDBJ databases">
        <authorList>
            <person name="Quirk P.G."/>
            <person name="Krulwich T.A."/>
        </authorList>
    </citation>
    <scope>NUCLEOTIDE SEQUENCE</scope>
</reference>
<evidence type="ECO:0000313" key="3">
    <source>
        <dbReference type="Proteomes" id="UP000259421"/>
    </source>
</evidence>
<accession>A0A385ECP8</accession>
<organism evidence="2 3">
    <name type="scientific">Caulobacter phage CcrBL9</name>
    <dbReference type="NCBI Taxonomy" id="2283270"/>
    <lineage>
        <taxon>Viruses</taxon>
        <taxon>Duplodnaviria</taxon>
        <taxon>Heunggongvirae</taxon>
        <taxon>Uroviricota</taxon>
        <taxon>Caudoviricetes</taxon>
        <taxon>Jeanschmidtviridae</taxon>
        <taxon>Bertelyvirus</taxon>
        <taxon>Bertelyvirus BL9</taxon>
    </lineage>
</organism>
<proteinExistence type="predicted"/>
<gene>
    <name evidence="1" type="ORF">CcrBL9_gp013</name>
    <name evidence="2" type="ORF">CcrBL9_gp529</name>
</gene>
<evidence type="ECO:0000313" key="2">
    <source>
        <dbReference type="EMBL" id="AXQ69553.1"/>
    </source>
</evidence>
<sequence length="46" mass="5570">MWTDKTFKTRTAKEAWIARNEDRYQIVEIVVCNAYGVSYKPLRRVY</sequence>
<dbReference type="EMBL" id="MH588546">
    <property type="protein sequence ID" value="AXQ69037.1"/>
    <property type="molecule type" value="Genomic_DNA"/>
</dbReference>
<protein>
    <submittedName>
        <fullName evidence="2">Uncharacterized protein</fullName>
    </submittedName>
</protein>
<dbReference type="EMBL" id="MH588546">
    <property type="protein sequence ID" value="AXQ69553.1"/>
    <property type="molecule type" value="Genomic_DNA"/>
</dbReference>